<reference evidence="3" key="1">
    <citation type="submission" date="2020-05" db="EMBL/GenBank/DDBJ databases">
        <title>Mycena genomes resolve the evolution of fungal bioluminescence.</title>
        <authorList>
            <person name="Tsai I.J."/>
        </authorList>
    </citation>
    <scope>NUCLEOTIDE SEQUENCE</scope>
    <source>
        <strain evidence="3">CCC161011</strain>
    </source>
</reference>
<dbReference type="InterPro" id="IPR007484">
    <property type="entry name" value="Peptidase_M28"/>
</dbReference>
<evidence type="ECO:0000259" key="2">
    <source>
        <dbReference type="Pfam" id="PF04389"/>
    </source>
</evidence>
<gene>
    <name evidence="3" type="ORF">MVEN_00303200</name>
</gene>
<name>A0A8H7DE75_9AGAR</name>
<dbReference type="Pfam" id="PF04389">
    <property type="entry name" value="Peptidase_M28"/>
    <property type="match status" value="2"/>
</dbReference>
<keyword evidence="1" id="KW-0862">Zinc</keyword>
<comment type="caution">
    <text evidence="3">The sequence shown here is derived from an EMBL/GenBank/DDBJ whole genome shotgun (WGS) entry which is preliminary data.</text>
</comment>
<dbReference type="EMBL" id="JACAZI010000002">
    <property type="protein sequence ID" value="KAF7369717.1"/>
    <property type="molecule type" value="Genomic_DNA"/>
</dbReference>
<feature type="domain" description="Peptidase M28" evidence="2">
    <location>
        <begin position="340"/>
        <end position="398"/>
    </location>
</feature>
<dbReference type="GO" id="GO:0008233">
    <property type="term" value="F:peptidase activity"/>
    <property type="evidence" value="ECO:0007669"/>
    <property type="project" value="UniProtKB-KW"/>
</dbReference>
<evidence type="ECO:0000313" key="4">
    <source>
        <dbReference type="Proteomes" id="UP000620124"/>
    </source>
</evidence>
<keyword evidence="1" id="KW-0732">Signal</keyword>
<dbReference type="OrthoDB" id="2214at2759"/>
<organism evidence="3 4">
    <name type="scientific">Mycena venus</name>
    <dbReference type="NCBI Taxonomy" id="2733690"/>
    <lineage>
        <taxon>Eukaryota</taxon>
        <taxon>Fungi</taxon>
        <taxon>Dikarya</taxon>
        <taxon>Basidiomycota</taxon>
        <taxon>Agaricomycotina</taxon>
        <taxon>Agaricomycetes</taxon>
        <taxon>Agaricomycetidae</taxon>
        <taxon>Agaricales</taxon>
        <taxon>Marasmiineae</taxon>
        <taxon>Mycenaceae</taxon>
        <taxon>Mycena</taxon>
    </lineage>
</organism>
<feature type="domain" description="Peptidase M28" evidence="2">
    <location>
        <begin position="254"/>
        <end position="296"/>
    </location>
</feature>
<dbReference type="Proteomes" id="UP000620124">
    <property type="component" value="Unassembled WGS sequence"/>
</dbReference>
<evidence type="ECO:0000256" key="1">
    <source>
        <dbReference type="RuleBase" id="RU361240"/>
    </source>
</evidence>
<feature type="chain" id="PRO_5034507118" description="Peptide hydrolase" evidence="1">
    <location>
        <begin position="18"/>
        <end position="413"/>
    </location>
</feature>
<keyword evidence="4" id="KW-1185">Reference proteome</keyword>
<dbReference type="GO" id="GO:0006508">
    <property type="term" value="P:proteolysis"/>
    <property type="evidence" value="ECO:0007669"/>
    <property type="project" value="UniProtKB-KW"/>
</dbReference>
<dbReference type="AlphaFoldDB" id="A0A8H7DE75"/>
<accession>A0A8H7DE75</accession>
<protein>
    <recommendedName>
        <fullName evidence="1">Peptide hydrolase</fullName>
        <ecNumber evidence="1">3.4.-.-</ecNumber>
    </recommendedName>
</protein>
<proteinExistence type="inferred from homology"/>
<dbReference type="Gene3D" id="3.40.630.10">
    <property type="entry name" value="Zn peptidases"/>
    <property type="match status" value="1"/>
</dbReference>
<evidence type="ECO:0000313" key="3">
    <source>
        <dbReference type="EMBL" id="KAF7369717.1"/>
    </source>
</evidence>
<keyword evidence="1" id="KW-0645">Protease</keyword>
<dbReference type="SUPFAM" id="SSF53187">
    <property type="entry name" value="Zn-dependent exopeptidases"/>
    <property type="match status" value="1"/>
</dbReference>
<feature type="signal peptide" evidence="1">
    <location>
        <begin position="1"/>
        <end position="17"/>
    </location>
</feature>
<comment type="similarity">
    <text evidence="1">Belongs to the peptidase M28 family.</text>
</comment>
<dbReference type="EC" id="3.4.-.-" evidence="1"/>
<keyword evidence="1" id="KW-0479">Metal-binding</keyword>
<sequence>MMKYLLALVAVSCVAVAVPAGGEQAMFDVDYKHPGFDWDLSAQRLVQMEGQAPIWMSELEKIQAKAQGIKFFDITDTQDLGTVPRLQVKASEFPPPNATEKVKTILKKLSTEGPRKNLEHFSSFKTRHYRSDTGKQSQRWLKTRITEASFPTGFPTSLISPYPDNVRMGVKIPSKPHLYFRILPQLGSELHSSRFLYCSGEKLTLRVDYQNQRVVHHRRQRCHYWGSSGQHVNPTPLNDLPVSTHVPVRNMWPFLPAPGADDDGSGTVTILETYRALLAGDFHPERSIEFHWYSAEFDMTAWVKVRGTREEVGIMTDFVDLSLAEFNKQLVDAYLDIPWVETKCGYGCSDHASWTKAGFPSSCGTEGAFENTNNHIHSANDRIDFSDEFSFEHMVELAKLSVAFAVELGGVSN</sequence>
<keyword evidence="1 3" id="KW-0378">Hydrolase</keyword>
<dbReference type="GO" id="GO:0046872">
    <property type="term" value="F:metal ion binding"/>
    <property type="evidence" value="ECO:0007669"/>
    <property type="project" value="UniProtKB-KW"/>
</dbReference>